<evidence type="ECO:0000313" key="1">
    <source>
        <dbReference type="EMBL" id="ACQ52111.1"/>
    </source>
</evidence>
<evidence type="ECO:0000313" key="2">
    <source>
        <dbReference type="Proteomes" id="UP000002333"/>
    </source>
</evidence>
<gene>
    <name evidence="1" type="ordered locus">CLJ_B2290</name>
</gene>
<dbReference type="AlphaFoldDB" id="A0A3F3A1Y6"/>
<reference evidence="2" key="2">
    <citation type="submission" date="2008-05" db="EMBL/GenBank/DDBJ databases">
        <title>Genome sequence of Clostridium botulinum Ba4 strain 657.</title>
        <authorList>
            <person name="Shrivastava S."/>
            <person name="Brown J.L."/>
            <person name="Bruce D."/>
            <person name="Detter C."/>
            <person name="Munk C."/>
            <person name="Smith L.A."/>
            <person name="Smith T.J."/>
            <person name="Sutton G."/>
            <person name="Brettin T.S."/>
        </authorList>
    </citation>
    <scope>NUCLEOTIDE SEQUENCE [LARGE SCALE GENOMIC DNA]</scope>
    <source>
        <strain evidence="2">657 / Type Ba4</strain>
    </source>
</reference>
<sequence length="38" mass="4634">MGCFMVKYTWVYMNLVDDILKDKLFDFKLGEMFFINCN</sequence>
<organism evidence="1 2">
    <name type="scientific">Clostridium botulinum (strain 657 / Type Ba4)</name>
    <dbReference type="NCBI Taxonomy" id="515621"/>
    <lineage>
        <taxon>Bacteria</taxon>
        <taxon>Bacillati</taxon>
        <taxon>Bacillota</taxon>
        <taxon>Clostridia</taxon>
        <taxon>Eubacteriales</taxon>
        <taxon>Clostridiaceae</taxon>
        <taxon>Clostridium</taxon>
    </lineage>
</organism>
<protein>
    <submittedName>
        <fullName evidence="1">Uncharacterized protein</fullName>
    </submittedName>
</protein>
<name>A0A3F3A1Y6_CLOB6</name>
<dbReference type="Proteomes" id="UP000002333">
    <property type="component" value="Chromosome"/>
</dbReference>
<reference evidence="1 2" key="1">
    <citation type="journal article" date="2007" name="PLoS ONE">
        <title>Analysis of the neurotoxin complex genes in Clostridium botulinum A1-A4 and B1 strains: BoNT/A3, /Ba4 and /B1 clusters are located within plasmids.</title>
        <authorList>
            <person name="Smith T.J."/>
            <person name="Hill K.K."/>
            <person name="Foley B.T."/>
            <person name="Detter J.C."/>
            <person name="Munk A.C."/>
            <person name="Bruce D.C."/>
            <person name="Doggett N.A."/>
            <person name="Smith L.A."/>
            <person name="Marks J.D."/>
            <person name="Xie G."/>
            <person name="Brettin T.S."/>
        </authorList>
    </citation>
    <scope>NUCLEOTIDE SEQUENCE [LARGE SCALE GENOMIC DNA]</scope>
    <source>
        <strain evidence="2">657 / Type Ba4</strain>
    </source>
</reference>
<dbReference type="KEGG" id="cbi:CLJ_B2290"/>
<proteinExistence type="predicted"/>
<accession>A0A3F3A1Y6</accession>
<dbReference type="EMBL" id="CP001083">
    <property type="protein sequence ID" value="ACQ52111.1"/>
    <property type="molecule type" value="Genomic_DNA"/>
</dbReference>